<dbReference type="GO" id="GO:0015386">
    <property type="term" value="F:potassium:proton antiporter activity"/>
    <property type="evidence" value="ECO:0007669"/>
    <property type="project" value="TreeGrafter"/>
</dbReference>
<dbReference type="PROSITE" id="PS50089">
    <property type="entry name" value="ZF_RING_2"/>
    <property type="match status" value="1"/>
</dbReference>
<dbReference type="AlphaFoldDB" id="A0AAF5D024"/>
<dbReference type="PROSITE" id="PS51257">
    <property type="entry name" value="PROKAR_LIPOPROTEIN"/>
    <property type="match status" value="1"/>
</dbReference>
<feature type="transmembrane region" description="Helical" evidence="14">
    <location>
        <begin position="700"/>
        <end position="722"/>
    </location>
</feature>
<feature type="transmembrane region" description="Helical" evidence="14">
    <location>
        <begin position="734"/>
        <end position="756"/>
    </location>
</feature>
<dbReference type="GO" id="GO:0098719">
    <property type="term" value="P:sodium ion import across plasma membrane"/>
    <property type="evidence" value="ECO:0007669"/>
    <property type="project" value="TreeGrafter"/>
</dbReference>
<feature type="transmembrane region" description="Helical" evidence="14">
    <location>
        <begin position="578"/>
        <end position="598"/>
    </location>
</feature>
<feature type="transmembrane region" description="Helical" evidence="14">
    <location>
        <begin position="832"/>
        <end position="852"/>
    </location>
</feature>
<dbReference type="InterPro" id="IPR018422">
    <property type="entry name" value="Cation/H_exchanger_CPA1"/>
</dbReference>
<feature type="transmembrane region" description="Helical" evidence="14">
    <location>
        <begin position="675"/>
        <end position="694"/>
    </location>
</feature>
<dbReference type="InterPro" id="IPR004709">
    <property type="entry name" value="NaH_exchanger"/>
</dbReference>
<dbReference type="InterPro" id="IPR006153">
    <property type="entry name" value="Cation/H_exchanger_TM"/>
</dbReference>
<keyword evidence="8 12" id="KW-0406">Ion transport</keyword>
<evidence type="ECO:0000256" key="14">
    <source>
        <dbReference type="SAM" id="Phobius"/>
    </source>
</evidence>
<evidence type="ECO:0000256" key="9">
    <source>
        <dbReference type="ARBA" id="ARBA00023136"/>
    </source>
</evidence>
<name>A0AAF5D024_STRER</name>
<keyword evidence="10 12" id="KW-0739">Sodium transport</keyword>
<feature type="domain" description="RING-type" evidence="15">
    <location>
        <begin position="391"/>
        <end position="448"/>
    </location>
</feature>
<feature type="compositionally biased region" description="Polar residues" evidence="13">
    <location>
        <begin position="18"/>
        <end position="43"/>
    </location>
</feature>
<keyword evidence="2 12" id="KW-0813">Transport</keyword>
<dbReference type="NCBIfam" id="TIGR00840">
    <property type="entry name" value="b_cpa1"/>
    <property type="match status" value="1"/>
</dbReference>
<evidence type="ECO:0000256" key="4">
    <source>
        <dbReference type="ARBA" id="ARBA00022771"/>
    </source>
</evidence>
<dbReference type="GO" id="GO:0015385">
    <property type="term" value="F:sodium:proton antiporter activity"/>
    <property type="evidence" value="ECO:0007669"/>
    <property type="project" value="InterPro"/>
</dbReference>
<dbReference type="SUPFAM" id="SSF57850">
    <property type="entry name" value="RING/U-box"/>
    <property type="match status" value="1"/>
</dbReference>
<evidence type="ECO:0000256" key="12">
    <source>
        <dbReference type="RuleBase" id="RU003722"/>
    </source>
</evidence>
<dbReference type="GO" id="GO:0051453">
    <property type="term" value="P:regulation of intracellular pH"/>
    <property type="evidence" value="ECO:0007669"/>
    <property type="project" value="TreeGrafter"/>
</dbReference>
<organism evidence="16 17">
    <name type="scientific">Strongyloides stercoralis</name>
    <name type="common">Threadworm</name>
    <dbReference type="NCBI Taxonomy" id="6248"/>
    <lineage>
        <taxon>Eukaryota</taxon>
        <taxon>Metazoa</taxon>
        <taxon>Ecdysozoa</taxon>
        <taxon>Nematoda</taxon>
        <taxon>Chromadorea</taxon>
        <taxon>Rhabditida</taxon>
        <taxon>Tylenchina</taxon>
        <taxon>Panagrolaimomorpha</taxon>
        <taxon>Strongyloidoidea</taxon>
        <taxon>Strongyloididae</taxon>
        <taxon>Strongyloides</taxon>
    </lineage>
</organism>
<feature type="transmembrane region" description="Helical" evidence="14">
    <location>
        <begin position="543"/>
        <end position="566"/>
    </location>
</feature>
<evidence type="ECO:0000256" key="5">
    <source>
        <dbReference type="ARBA" id="ARBA00022833"/>
    </source>
</evidence>
<evidence type="ECO:0000256" key="11">
    <source>
        <dbReference type="PROSITE-ProRule" id="PRU00175"/>
    </source>
</evidence>
<evidence type="ECO:0000256" key="13">
    <source>
        <dbReference type="SAM" id="MobiDB-lite"/>
    </source>
</evidence>
<evidence type="ECO:0000256" key="3">
    <source>
        <dbReference type="ARBA" id="ARBA00022692"/>
    </source>
</evidence>
<accession>A0AAF5D024</accession>
<evidence type="ECO:0000259" key="15">
    <source>
        <dbReference type="PROSITE" id="PS50089"/>
    </source>
</evidence>
<dbReference type="Proteomes" id="UP000035681">
    <property type="component" value="Unplaced"/>
</dbReference>
<keyword evidence="12" id="KW-0050">Antiport</keyword>
<dbReference type="PANTHER" id="PTHR10110:SF125">
    <property type="entry name" value="SODIUM_HYDROGEN EXCHANGER"/>
    <property type="match status" value="1"/>
</dbReference>
<evidence type="ECO:0000313" key="17">
    <source>
        <dbReference type="WBParaSite" id="TCONS_00004687.p1"/>
    </source>
</evidence>
<feature type="transmembrane region" description="Helical" evidence="14">
    <location>
        <begin position="762"/>
        <end position="788"/>
    </location>
</feature>
<feature type="transmembrane region" description="Helical" evidence="14">
    <location>
        <begin position="451"/>
        <end position="469"/>
    </location>
</feature>
<feature type="transmembrane region" description="Helical" evidence="14">
    <location>
        <begin position="648"/>
        <end position="668"/>
    </location>
</feature>
<keyword evidence="3 12" id="KW-0812">Transmembrane</keyword>
<keyword evidence="9 14" id="KW-0472">Membrane</keyword>
<comment type="subcellular location">
    <subcellularLocation>
        <location evidence="1">Membrane</location>
        <topology evidence="1">Multi-pass membrane protein</topology>
    </subcellularLocation>
</comment>
<feature type="transmembrane region" description="Helical" evidence="14">
    <location>
        <begin position="809"/>
        <end position="826"/>
    </location>
</feature>
<feature type="transmembrane region" description="Helical" evidence="14">
    <location>
        <begin position="489"/>
        <end position="508"/>
    </location>
</feature>
<dbReference type="Gene3D" id="6.10.140.1330">
    <property type="match status" value="1"/>
</dbReference>
<sequence length="966" mass="110013">MAPRRNTLNSNHHTSSSCVSRNIRNNVPTLNTQTSNNLQSSTRNRNQINVNTNNENISINLSPTGVQLRRSIRIANRQNFISRNNSHTSLRHENIQNSNGNFENSRLHELGNLSLIANINQRNVNGSRDTTIRNNRQNVNINRQNLRFLDHLGTSNLLNSVNMIRNHRNIFHLSTSLNSNNSSRRQRRNGIRVNINESVLNSVASYNIINIDDSNQRNRLLSRQPIINGNWQGVDSSLMTFGNIVPTRTMINALLSPVNILRSDDEWPRGTEIINNRYNRDVSMDGTIDNLVEERRYPRRSSYNDTRRRIRSYATNVRRRQNSNFSNSIGLFSSFPLQFPAERLEERLASIFPHGTSTLDVRNRQIMESPKPFPVPKDEIDKGILSEPEKCTICFEDISIDPVKCLHCRQQIGCFDCLKKWIRADAYVNSNHEEYVMHSKNMACPLCRHEWSLMYFIYVNLWLLAIIYAQIGVHKTEKLIPQIPESTLLILLGFGVGYLLKTFFGGIIHMHPDLFFLYLLPPIVLEAGYFLPNKAFFENIGTICIYAVVGTIWNISSICGVLYLFSPYFSMEIPLIDLMIFSTIISAVDPVALLALFQEVKVNQLLYIVTFGESLLNDAVIIVLYHSLSNMAKIGTNYLTTVDFLKTLVSFFSIAGGGILLGIVGAAISGFSTRMAHSITSTQPLICFLIPYMVYLFSELFHISGILAIVTCSVLMKPYIVGNISDESRITVKYFIKTVSSTCEAIIFAFLGISMLNENHHWDWVFCAVTVSTCLITRFIGTFALTYLCNKYRKEKICLVDQFIISYGGFRAAICLGLCLIIDQSATNAKHLFLTTSVIEIFFTCFVQAATIKPLVQFLHVKLEESKTKNLVESTFHDVHEDLMAGLEAIAGAHGRHSWRRRMSGFNREYIAPCFTVYNSSRGDRLARTYDEIKEIEQKKLRLYSIKNESTKDALTKYTDVIEDNK</sequence>
<evidence type="ECO:0000256" key="8">
    <source>
        <dbReference type="ARBA" id="ARBA00023065"/>
    </source>
</evidence>
<keyword evidence="4 11" id="KW-0863">Zinc-finger</keyword>
<protein>
    <recommendedName>
        <fullName evidence="12">Sodium/hydrogen exchanger</fullName>
    </recommendedName>
</protein>
<comment type="similarity">
    <text evidence="12">Belongs to the monovalent cation:proton antiporter 1 (CPA1) transporter (TC 2.A.36) family.</text>
</comment>
<dbReference type="GO" id="GO:0008270">
    <property type="term" value="F:zinc ion binding"/>
    <property type="evidence" value="ECO:0007669"/>
    <property type="project" value="UniProtKB-KW"/>
</dbReference>
<evidence type="ECO:0000256" key="2">
    <source>
        <dbReference type="ARBA" id="ARBA00022448"/>
    </source>
</evidence>
<evidence type="ECO:0000256" key="7">
    <source>
        <dbReference type="ARBA" id="ARBA00023053"/>
    </source>
</evidence>
<reference evidence="17" key="1">
    <citation type="submission" date="2024-02" db="UniProtKB">
        <authorList>
            <consortium name="WormBaseParasite"/>
        </authorList>
    </citation>
    <scope>IDENTIFICATION</scope>
</reference>
<keyword evidence="16" id="KW-1185">Reference proteome</keyword>
<keyword evidence="4 11" id="KW-0479">Metal-binding</keyword>
<dbReference type="PRINTS" id="PR01084">
    <property type="entry name" value="NAHEXCHNGR"/>
</dbReference>
<dbReference type="InterPro" id="IPR013083">
    <property type="entry name" value="Znf_RING/FYVE/PHD"/>
</dbReference>
<dbReference type="PANTHER" id="PTHR10110">
    <property type="entry name" value="SODIUM/HYDROGEN EXCHANGER"/>
    <property type="match status" value="1"/>
</dbReference>
<dbReference type="InterPro" id="IPR001841">
    <property type="entry name" value="Znf_RING"/>
</dbReference>
<keyword evidence="6 14" id="KW-1133">Transmembrane helix</keyword>
<evidence type="ECO:0000256" key="6">
    <source>
        <dbReference type="ARBA" id="ARBA00022989"/>
    </source>
</evidence>
<keyword evidence="7" id="KW-0915">Sodium</keyword>
<dbReference type="GO" id="GO:0005886">
    <property type="term" value="C:plasma membrane"/>
    <property type="evidence" value="ECO:0007669"/>
    <property type="project" value="TreeGrafter"/>
</dbReference>
<feature type="transmembrane region" description="Helical" evidence="14">
    <location>
        <begin position="605"/>
        <end position="628"/>
    </location>
</feature>
<evidence type="ECO:0000313" key="16">
    <source>
        <dbReference type="Proteomes" id="UP000035681"/>
    </source>
</evidence>
<feature type="region of interest" description="Disordered" evidence="13">
    <location>
        <begin position="1"/>
        <end position="44"/>
    </location>
</feature>
<feature type="compositionally biased region" description="Low complexity" evidence="13">
    <location>
        <begin position="1"/>
        <end position="17"/>
    </location>
</feature>
<keyword evidence="5" id="KW-0862">Zinc</keyword>
<dbReference type="Pfam" id="PF00999">
    <property type="entry name" value="Na_H_Exchanger"/>
    <property type="match status" value="1"/>
</dbReference>
<evidence type="ECO:0000256" key="1">
    <source>
        <dbReference type="ARBA" id="ARBA00004141"/>
    </source>
</evidence>
<dbReference type="Gene3D" id="3.30.40.10">
    <property type="entry name" value="Zinc/RING finger domain, C3HC4 (zinc finger)"/>
    <property type="match status" value="1"/>
</dbReference>
<evidence type="ECO:0000256" key="10">
    <source>
        <dbReference type="ARBA" id="ARBA00023201"/>
    </source>
</evidence>
<feature type="transmembrane region" description="Helical" evidence="14">
    <location>
        <begin position="514"/>
        <end position="531"/>
    </location>
</feature>
<dbReference type="WBParaSite" id="TCONS_00004687.p1">
    <property type="protein sequence ID" value="TCONS_00004687.p1"/>
    <property type="gene ID" value="XLOC_002538"/>
</dbReference>
<proteinExistence type="inferred from homology"/>